<protein>
    <submittedName>
        <fullName evidence="2">Uncharacterized protein</fullName>
    </submittedName>
</protein>
<sequence length="367" mass="41620">MYGGCQKNSGLACDEFKWTKALCAYFALLMLMVEKRSRLQAVQGSAEESKNSICRAAFLPYPSSALGAAKRGPNQSAIYIYEYFQERVRPEAGVLLRLVFGQASVFIETRLCQVREGTFDEASESQFSFAFYVVSEDGRRQISGERDGFLPTTAAAAAALRRGALKNAGPREGYLLVRWLECMLLVYKDRLSSEIKARGEENRREIGKDTIIREKEYQLCEKKEKKPLSREAAAHSRINIVGDRQASRGDRISHELMELSGERTRGWSESELSTSVHLYQVEHHPDRAELSHADFSHVLWKNVNRKARIGLEMPQQRHNVASCRPICLYQREDSATPFHTCTQTLTLENEAKSKRRNSNPPPTPTHN</sequence>
<accession>E2AEK1</accession>
<dbReference type="Proteomes" id="UP000000311">
    <property type="component" value="Unassembled WGS sequence"/>
</dbReference>
<feature type="region of interest" description="Disordered" evidence="1">
    <location>
        <begin position="346"/>
        <end position="367"/>
    </location>
</feature>
<proteinExistence type="predicted"/>
<evidence type="ECO:0000313" key="2">
    <source>
        <dbReference type="EMBL" id="EFN68124.1"/>
    </source>
</evidence>
<dbReference type="AlphaFoldDB" id="E2AEK1"/>
<evidence type="ECO:0000256" key="1">
    <source>
        <dbReference type="SAM" id="MobiDB-lite"/>
    </source>
</evidence>
<evidence type="ECO:0000313" key="3">
    <source>
        <dbReference type="Proteomes" id="UP000000311"/>
    </source>
</evidence>
<gene>
    <name evidence="2" type="ORF">EAG_10709</name>
</gene>
<organism evidence="3">
    <name type="scientific">Camponotus floridanus</name>
    <name type="common">Florida carpenter ant</name>
    <dbReference type="NCBI Taxonomy" id="104421"/>
    <lineage>
        <taxon>Eukaryota</taxon>
        <taxon>Metazoa</taxon>
        <taxon>Ecdysozoa</taxon>
        <taxon>Arthropoda</taxon>
        <taxon>Hexapoda</taxon>
        <taxon>Insecta</taxon>
        <taxon>Pterygota</taxon>
        <taxon>Neoptera</taxon>
        <taxon>Endopterygota</taxon>
        <taxon>Hymenoptera</taxon>
        <taxon>Apocrita</taxon>
        <taxon>Aculeata</taxon>
        <taxon>Formicoidea</taxon>
        <taxon>Formicidae</taxon>
        <taxon>Formicinae</taxon>
        <taxon>Camponotus</taxon>
    </lineage>
</organism>
<keyword evidence="3" id="KW-1185">Reference proteome</keyword>
<dbReference type="EMBL" id="GL438870">
    <property type="protein sequence ID" value="EFN68124.1"/>
    <property type="molecule type" value="Genomic_DNA"/>
</dbReference>
<name>E2AEK1_CAMFO</name>
<dbReference type="InParanoid" id="E2AEK1"/>
<reference evidence="2 3" key="1">
    <citation type="journal article" date="2010" name="Science">
        <title>Genomic comparison of the ants Camponotus floridanus and Harpegnathos saltator.</title>
        <authorList>
            <person name="Bonasio R."/>
            <person name="Zhang G."/>
            <person name="Ye C."/>
            <person name="Mutti N.S."/>
            <person name="Fang X."/>
            <person name="Qin N."/>
            <person name="Donahue G."/>
            <person name="Yang P."/>
            <person name="Li Q."/>
            <person name="Li C."/>
            <person name="Zhang P."/>
            <person name="Huang Z."/>
            <person name="Berger S.L."/>
            <person name="Reinberg D."/>
            <person name="Wang J."/>
            <person name="Liebig J."/>
        </authorList>
    </citation>
    <scope>NUCLEOTIDE SEQUENCE [LARGE SCALE GENOMIC DNA]</scope>
    <source>
        <strain evidence="3">C129</strain>
    </source>
</reference>